<name>A0A7G5C2L3_9BACL</name>
<dbReference type="RefSeq" id="WP_182299682.1">
    <property type="nucleotide sequence ID" value="NZ_CP041969.1"/>
</dbReference>
<evidence type="ECO:0000313" key="2">
    <source>
        <dbReference type="Proteomes" id="UP000515679"/>
    </source>
</evidence>
<dbReference type="AlphaFoldDB" id="A0A7G5C2L3"/>
<sequence length="220" mass="25065">MEDSLFMATEQDELSRETERRIQLVARLKSRKRFPHLMPDQAWHPGLDVRIAALSEDLLADGRPDGESSARAWKATLHLLNDSLNAAHEIVEHMDTPTGAVLHGIVHRREGDFDNAKYWFHVAGDHPAYHGLQTRAASFLREQSIPRGPLKEALSQIASQGSWNPYLFVNAVAIQLNHIDEEETLRLLEAIQQLELEAFMRFLEGRIAANVREAEDFDER</sequence>
<keyword evidence="2" id="KW-1185">Reference proteome</keyword>
<organism evidence="1 2">
    <name type="scientific">Cohnella cholangitidis</name>
    <dbReference type="NCBI Taxonomy" id="2598458"/>
    <lineage>
        <taxon>Bacteria</taxon>
        <taxon>Bacillati</taxon>
        <taxon>Bacillota</taxon>
        <taxon>Bacilli</taxon>
        <taxon>Bacillales</taxon>
        <taxon>Paenibacillaceae</taxon>
        <taxon>Cohnella</taxon>
    </lineage>
</organism>
<evidence type="ECO:0000313" key="1">
    <source>
        <dbReference type="EMBL" id="QMV43447.1"/>
    </source>
</evidence>
<reference evidence="1 2" key="1">
    <citation type="submission" date="2019-07" db="EMBL/GenBank/DDBJ databases">
        <authorList>
            <person name="Kim J.K."/>
            <person name="Cheong H.-M."/>
            <person name="Choi Y."/>
            <person name="Hwang K.J."/>
            <person name="Lee S."/>
            <person name="Choi C."/>
        </authorList>
    </citation>
    <scope>NUCLEOTIDE SEQUENCE [LARGE SCALE GENOMIC DNA]</scope>
    <source>
        <strain evidence="1 2">KS 22</strain>
    </source>
</reference>
<dbReference type="KEGG" id="cchl:FPL14_21405"/>
<dbReference type="Proteomes" id="UP000515679">
    <property type="component" value="Chromosome"/>
</dbReference>
<accession>A0A7G5C2L3</accession>
<protein>
    <submittedName>
        <fullName evidence="1">Uncharacterized protein</fullName>
    </submittedName>
</protein>
<dbReference type="EMBL" id="CP041969">
    <property type="protein sequence ID" value="QMV43447.1"/>
    <property type="molecule type" value="Genomic_DNA"/>
</dbReference>
<gene>
    <name evidence="1" type="ORF">FPL14_21405</name>
</gene>
<proteinExistence type="predicted"/>